<dbReference type="GO" id="GO:0031251">
    <property type="term" value="C:PAN complex"/>
    <property type="evidence" value="ECO:0007669"/>
    <property type="project" value="TreeGrafter"/>
</dbReference>
<evidence type="ECO:0000259" key="2">
    <source>
        <dbReference type="SMART" id="SM00479"/>
    </source>
</evidence>
<evidence type="ECO:0000313" key="3">
    <source>
        <dbReference type="EMBL" id="KAF5309089.1"/>
    </source>
</evidence>
<dbReference type="InterPro" id="IPR050785">
    <property type="entry name" value="PAN2-PAN3_catalytic_subunit"/>
</dbReference>
<dbReference type="GO" id="GO:0004535">
    <property type="term" value="F:poly(A)-specific ribonuclease activity"/>
    <property type="evidence" value="ECO:0007669"/>
    <property type="project" value="TreeGrafter"/>
</dbReference>
<accession>A0A8H5EQY3</accession>
<dbReference type="SUPFAM" id="SSF54001">
    <property type="entry name" value="Cysteine proteinases"/>
    <property type="match status" value="1"/>
</dbReference>
<feature type="domain" description="Exonuclease" evidence="2">
    <location>
        <begin position="558"/>
        <end position="704"/>
    </location>
</feature>
<dbReference type="Pfam" id="PF13423">
    <property type="entry name" value="UCH_1"/>
    <property type="match status" value="1"/>
</dbReference>
<dbReference type="InterPro" id="IPR013520">
    <property type="entry name" value="Ribonucl_H"/>
</dbReference>
<dbReference type="EMBL" id="JAACJK010000250">
    <property type="protein sequence ID" value="KAF5309089.1"/>
    <property type="molecule type" value="Genomic_DNA"/>
</dbReference>
<gene>
    <name evidence="3" type="ORF">D9611_014987</name>
</gene>
<protein>
    <recommendedName>
        <fullName evidence="2">Exonuclease domain-containing protein</fullName>
    </recommendedName>
</protein>
<dbReference type="Pfam" id="PF00929">
    <property type="entry name" value="RNase_T"/>
    <property type="match status" value="1"/>
</dbReference>
<reference evidence="3 4" key="1">
    <citation type="journal article" date="2020" name="ISME J.">
        <title>Uncovering the hidden diversity of litter-decomposition mechanisms in mushroom-forming fungi.</title>
        <authorList>
            <person name="Floudas D."/>
            <person name="Bentzer J."/>
            <person name="Ahren D."/>
            <person name="Johansson T."/>
            <person name="Persson P."/>
            <person name="Tunlid A."/>
        </authorList>
    </citation>
    <scope>NUCLEOTIDE SEQUENCE [LARGE SCALE GENOMIC DNA]</scope>
    <source>
        <strain evidence="3 4">CBS 175.51</strain>
    </source>
</reference>
<dbReference type="SUPFAM" id="SSF53098">
    <property type="entry name" value="Ribonuclease H-like"/>
    <property type="match status" value="1"/>
</dbReference>
<dbReference type="OrthoDB" id="16516at2759"/>
<dbReference type="Gene3D" id="3.30.420.10">
    <property type="entry name" value="Ribonuclease H-like superfamily/Ribonuclease H"/>
    <property type="match status" value="1"/>
</dbReference>
<proteinExistence type="predicted"/>
<dbReference type="PANTHER" id="PTHR15728">
    <property type="entry name" value="DEADENYLATION COMPLEX CATALYTIC SUBUNIT PAN2"/>
    <property type="match status" value="1"/>
</dbReference>
<comment type="caution">
    <text evidence="3">The sequence shown here is derived from an EMBL/GenBank/DDBJ whole genome shotgun (WGS) entry which is preliminary data.</text>
</comment>
<keyword evidence="4" id="KW-1185">Reference proteome</keyword>
<dbReference type="InterPro" id="IPR036397">
    <property type="entry name" value="RNaseH_sf"/>
</dbReference>
<dbReference type="GO" id="GO:0003676">
    <property type="term" value="F:nucleic acid binding"/>
    <property type="evidence" value="ECO:0007669"/>
    <property type="project" value="InterPro"/>
</dbReference>
<dbReference type="AlphaFoldDB" id="A0A8H5EQY3"/>
<dbReference type="InterPro" id="IPR028881">
    <property type="entry name" value="PAN2_UCH_dom"/>
</dbReference>
<evidence type="ECO:0000313" key="4">
    <source>
        <dbReference type="Proteomes" id="UP000541558"/>
    </source>
</evidence>
<dbReference type="GO" id="GO:0000932">
    <property type="term" value="C:P-body"/>
    <property type="evidence" value="ECO:0007669"/>
    <property type="project" value="TreeGrafter"/>
</dbReference>
<keyword evidence="1" id="KW-0853">WD repeat</keyword>
<dbReference type="SMART" id="SM00479">
    <property type="entry name" value="EXOIII"/>
    <property type="match status" value="1"/>
</dbReference>
<dbReference type="PANTHER" id="PTHR15728:SF0">
    <property type="entry name" value="PAN2-PAN3 DEADENYLATION COMPLEX CATALYTIC SUBUNIT PAN2"/>
    <property type="match status" value="1"/>
</dbReference>
<evidence type="ECO:0000256" key="1">
    <source>
        <dbReference type="ARBA" id="ARBA00022574"/>
    </source>
</evidence>
<dbReference type="InterPro" id="IPR038765">
    <property type="entry name" value="Papain-like_cys_pep_sf"/>
</dbReference>
<dbReference type="InterPro" id="IPR012337">
    <property type="entry name" value="RNaseH-like_sf"/>
</dbReference>
<organism evidence="3 4">
    <name type="scientific">Ephemerocybe angulata</name>
    <dbReference type="NCBI Taxonomy" id="980116"/>
    <lineage>
        <taxon>Eukaryota</taxon>
        <taxon>Fungi</taxon>
        <taxon>Dikarya</taxon>
        <taxon>Basidiomycota</taxon>
        <taxon>Agaricomycotina</taxon>
        <taxon>Agaricomycetes</taxon>
        <taxon>Agaricomycetidae</taxon>
        <taxon>Agaricales</taxon>
        <taxon>Agaricineae</taxon>
        <taxon>Psathyrellaceae</taxon>
        <taxon>Ephemerocybe</taxon>
    </lineage>
</organism>
<sequence length="819" mass="91421">MLAVVVTEWCLGEGKVKRRAPHFVLVMGPGGHSISLGELQRRGINIVDRIVIVSYASPSVELEKGGGETMALGTQEPALGGSTLGNVTAYYGSRGMRGVFSSWRSLPVNRIFAGTARPLNSIGMPYLRSPLFSAWSPPVSSAPYFPPPARIPHKFSIDEMNDNIAYAPLPKELRGRRNLVPVGQRKIRLDSEAVNRVKSDRPTLEPTEVPPVYRRVEIEYSKFGVEDFDFGFYNQTQYSGLETHILNSYQLSGKYFCRTVGVLAQASNAIELVDYGRENPEVNYAQKIQIFHRFLLDHLISEGNAYPRNPILVKRRGREAQLAASISPITQLIGVDAKNVIGAPDSASSKGFTAILQQSLLRNMTHKATCQKCKHFSTFTSRRSIASKDLPPFLAVNASVYNDENMDFWLDTRNKPFLRPKVQIHGQMGDELDPAGVGYELKSLVVKISTKERQSHLVSLVKIPDAELDDGYDSPWFIFNDFMVQNMAEQDVLSFPESGRFAIDPSEIALKDRLDLSSLPSELDPFILCQDTSISQNRDHDAIRHELLHKDELPNPGTLVAIDAEFVSMQQEETEFRSDGTKKVIRPARLSLALGDLDPVHSRYTLTPLKVVYKKLRALVDRGCIFVGHGLSKDFRIINIFVPPEQVIDTVDLYFVKSRQRRLSLRFLSWFILHQHIQTDNHDSIEDARSALSLYYAYQDLESEGMFDQKLDEIYKEGRQYNFKPPPLPGASPPLAPMQSPVLALAAAFNPQTSGYNITDSKPATPSAGGYNSSGNIFGSPGSVLVAGDEAELRKQADLVYCWGDDRRCAVQYFSLPPT</sequence>
<dbReference type="GO" id="GO:0000289">
    <property type="term" value="P:nuclear-transcribed mRNA poly(A) tail shortening"/>
    <property type="evidence" value="ECO:0007669"/>
    <property type="project" value="TreeGrafter"/>
</dbReference>
<name>A0A8H5EQY3_9AGAR</name>
<dbReference type="Proteomes" id="UP000541558">
    <property type="component" value="Unassembled WGS sequence"/>
</dbReference>
<dbReference type="Gene3D" id="3.90.70.10">
    <property type="entry name" value="Cysteine proteinases"/>
    <property type="match status" value="2"/>
</dbReference>